<feature type="transmembrane region" description="Helical" evidence="2">
    <location>
        <begin position="12"/>
        <end position="34"/>
    </location>
</feature>
<gene>
    <name evidence="3" type="ORF">WY13_01307</name>
</gene>
<evidence type="ECO:0000256" key="2">
    <source>
        <dbReference type="SAM" id="Phobius"/>
    </source>
</evidence>
<dbReference type="EMBL" id="LITT01000011">
    <property type="protein sequence ID" value="OAA90403.1"/>
    <property type="molecule type" value="Genomic_DNA"/>
</dbReference>
<reference evidence="3 4" key="1">
    <citation type="journal article" date="2015" name="Biotechnol. Bioeng.">
        <title>Genome sequence and phenotypic characterization of Caulobacter segnis.</title>
        <authorList>
            <person name="Patel S."/>
            <person name="Fletcher B."/>
            <person name="Scott D.C."/>
            <person name="Ely B."/>
        </authorList>
    </citation>
    <scope>NUCLEOTIDE SEQUENCE [LARGE SCALE GENOMIC DNA]</scope>
    <source>
        <strain evidence="3 4">ERI-2</strain>
    </source>
</reference>
<name>A0A168R9R1_9CLOT</name>
<organism evidence="3 4">
    <name type="scientific">Clostridium ljungdahlii</name>
    <dbReference type="NCBI Taxonomy" id="1538"/>
    <lineage>
        <taxon>Bacteria</taxon>
        <taxon>Bacillati</taxon>
        <taxon>Bacillota</taxon>
        <taxon>Clostridia</taxon>
        <taxon>Eubacteriales</taxon>
        <taxon>Clostridiaceae</taxon>
        <taxon>Clostridium</taxon>
    </lineage>
</organism>
<keyword evidence="2" id="KW-0812">Transmembrane</keyword>
<evidence type="ECO:0008006" key="5">
    <source>
        <dbReference type="Google" id="ProtNLM"/>
    </source>
</evidence>
<evidence type="ECO:0000256" key="1">
    <source>
        <dbReference type="SAM" id="MobiDB-lite"/>
    </source>
</evidence>
<evidence type="ECO:0000313" key="3">
    <source>
        <dbReference type="EMBL" id="OAA90403.1"/>
    </source>
</evidence>
<dbReference type="OrthoDB" id="1701846at2"/>
<dbReference type="Proteomes" id="UP000077407">
    <property type="component" value="Unassembled WGS sequence"/>
</dbReference>
<accession>A0A168R9R1</accession>
<sequence length="498" mass="56299">MGKYKQITKRGLISSMISWSIFTLVYWISFYELYTLCKFGRFKNNITVLLGCMVFFLAWFIILIIRIVKKPAVVSEQNVDRYNFYSRCKTIWTCTIIIIIVLITCFYGVKIYHSAINYNGKLSWFLSDLKNKRTVKLEHNNIYESGIEGIFTDINKKVHMPEKLYVVNNFSLKFDSNGEITSFDTFLYGKNAKDKIESYLISYNSKNSGNITIYLNGYASANYNDDKLLEPLIKTMKVIPLKKTVRNWPEEQYGILYSGKRSFGYNTDGIVYIDSKGNTNSAVNAYSEIVGYTVSVFVPGKENKYTPVRYNLTDDLNNIKTTKPSKDNKKSSNQSKSAEDQFYLSKQVWYRLEVTAAAAGSRSYSLTGTTDGGQTWKTINEDPFSGSLGSAAGITFLNNKLGFLCLSYSGGSKGQLYRTEDGGGSYKKVNFPETKVALNDGETYNPFDLPGMPYEKDGSLNVLVGQGSDGDYNGGCKALYQSKDNGVTWKYLKETDKN</sequence>
<feature type="region of interest" description="Disordered" evidence="1">
    <location>
        <begin position="316"/>
        <end position="338"/>
    </location>
</feature>
<proteinExistence type="predicted"/>
<feature type="transmembrane region" description="Helical" evidence="2">
    <location>
        <begin position="46"/>
        <end position="68"/>
    </location>
</feature>
<keyword evidence="2" id="KW-1133">Transmembrane helix</keyword>
<dbReference type="Gene3D" id="2.130.10.10">
    <property type="entry name" value="YVTN repeat-like/Quinoprotein amine dehydrogenase"/>
    <property type="match status" value="1"/>
</dbReference>
<comment type="caution">
    <text evidence="3">The sequence shown here is derived from an EMBL/GenBank/DDBJ whole genome shotgun (WGS) entry which is preliminary data.</text>
</comment>
<feature type="transmembrane region" description="Helical" evidence="2">
    <location>
        <begin position="89"/>
        <end position="109"/>
    </location>
</feature>
<dbReference type="PATRIC" id="fig|1538.10.peg.209"/>
<keyword evidence="2" id="KW-0472">Membrane</keyword>
<dbReference type="InterPro" id="IPR015943">
    <property type="entry name" value="WD40/YVTN_repeat-like_dom_sf"/>
</dbReference>
<dbReference type="RefSeq" id="WP_063554854.1">
    <property type="nucleotide sequence ID" value="NZ_LITT01000011.1"/>
</dbReference>
<protein>
    <recommendedName>
        <fullName evidence="5">Glycosyl hydrolase</fullName>
    </recommendedName>
</protein>
<evidence type="ECO:0000313" key="4">
    <source>
        <dbReference type="Proteomes" id="UP000077407"/>
    </source>
</evidence>
<dbReference type="AlphaFoldDB" id="A0A168R9R1"/>
<dbReference type="SUPFAM" id="SSF110296">
    <property type="entry name" value="Oligoxyloglucan reducing end-specific cellobiohydrolase"/>
    <property type="match status" value="1"/>
</dbReference>